<dbReference type="OrthoDB" id="432234at2759"/>
<accession>A0A0D0AQ35</accession>
<dbReference type="InterPro" id="IPR027417">
    <property type="entry name" value="P-loop_NTPase"/>
</dbReference>
<feature type="non-terminal residue" evidence="1">
    <location>
        <position position="117"/>
    </location>
</feature>
<organism evidence="1 2">
    <name type="scientific">Suillus luteus UH-Slu-Lm8-n1</name>
    <dbReference type="NCBI Taxonomy" id="930992"/>
    <lineage>
        <taxon>Eukaryota</taxon>
        <taxon>Fungi</taxon>
        <taxon>Dikarya</taxon>
        <taxon>Basidiomycota</taxon>
        <taxon>Agaricomycotina</taxon>
        <taxon>Agaricomycetes</taxon>
        <taxon>Agaricomycetidae</taxon>
        <taxon>Boletales</taxon>
        <taxon>Suillineae</taxon>
        <taxon>Suillaceae</taxon>
        <taxon>Suillus</taxon>
    </lineage>
</organism>
<reference evidence="1 2" key="1">
    <citation type="submission" date="2014-04" db="EMBL/GenBank/DDBJ databases">
        <authorList>
            <consortium name="DOE Joint Genome Institute"/>
            <person name="Kuo A."/>
            <person name="Ruytinx J."/>
            <person name="Rineau F."/>
            <person name="Colpaert J."/>
            <person name="Kohler A."/>
            <person name="Nagy L.G."/>
            <person name="Floudas D."/>
            <person name="Copeland A."/>
            <person name="Barry K.W."/>
            <person name="Cichocki N."/>
            <person name="Veneault-Fourrey C."/>
            <person name="LaButti K."/>
            <person name="Lindquist E.A."/>
            <person name="Lipzen A."/>
            <person name="Lundell T."/>
            <person name="Morin E."/>
            <person name="Murat C."/>
            <person name="Sun H."/>
            <person name="Tunlid A."/>
            <person name="Henrissat B."/>
            <person name="Grigoriev I.V."/>
            <person name="Hibbett D.S."/>
            <person name="Martin F."/>
            <person name="Nordberg H.P."/>
            <person name="Cantor M.N."/>
            <person name="Hua S.X."/>
        </authorList>
    </citation>
    <scope>NUCLEOTIDE SEQUENCE [LARGE SCALE GENOMIC DNA]</scope>
    <source>
        <strain evidence="1 2">UH-Slu-Lm8-n1</strain>
    </source>
</reference>
<dbReference type="Proteomes" id="UP000054485">
    <property type="component" value="Unassembled WGS sequence"/>
</dbReference>
<evidence type="ECO:0008006" key="3">
    <source>
        <dbReference type="Google" id="ProtNLM"/>
    </source>
</evidence>
<proteinExistence type="predicted"/>
<gene>
    <name evidence="1" type="ORF">CY34DRAFT_36354</name>
</gene>
<dbReference type="CDD" id="cd18809">
    <property type="entry name" value="SF1_C_RecD"/>
    <property type="match status" value="1"/>
</dbReference>
<dbReference type="InParanoid" id="A0A0D0AQ35"/>
<dbReference type="AlphaFoldDB" id="A0A0D0AQ35"/>
<keyword evidence="2" id="KW-1185">Reference proteome</keyword>
<name>A0A0D0AQ35_9AGAM</name>
<sequence>IPGLLKGVYPITPISWTFTTLPPGAVDATTKLRVSREQLPIQPAFTVTGHSAQGKTLPNVIVNLHEGGFGTYVAASRAKSRLGLSIMRPVTIKQLNKPLPYDLMQEMKRLDKLEHNT</sequence>
<dbReference type="STRING" id="930992.A0A0D0AQ35"/>
<dbReference type="EMBL" id="KN835816">
    <property type="protein sequence ID" value="KIK34068.1"/>
    <property type="molecule type" value="Genomic_DNA"/>
</dbReference>
<evidence type="ECO:0000313" key="1">
    <source>
        <dbReference type="EMBL" id="KIK34068.1"/>
    </source>
</evidence>
<reference evidence="2" key="2">
    <citation type="submission" date="2015-01" db="EMBL/GenBank/DDBJ databases">
        <title>Evolutionary Origins and Diversification of the Mycorrhizal Mutualists.</title>
        <authorList>
            <consortium name="DOE Joint Genome Institute"/>
            <consortium name="Mycorrhizal Genomics Consortium"/>
            <person name="Kohler A."/>
            <person name="Kuo A."/>
            <person name="Nagy L.G."/>
            <person name="Floudas D."/>
            <person name="Copeland A."/>
            <person name="Barry K.W."/>
            <person name="Cichocki N."/>
            <person name="Veneault-Fourrey C."/>
            <person name="LaButti K."/>
            <person name="Lindquist E.A."/>
            <person name="Lipzen A."/>
            <person name="Lundell T."/>
            <person name="Morin E."/>
            <person name="Murat C."/>
            <person name="Riley R."/>
            <person name="Ohm R."/>
            <person name="Sun H."/>
            <person name="Tunlid A."/>
            <person name="Henrissat B."/>
            <person name="Grigoriev I.V."/>
            <person name="Hibbett D.S."/>
            <person name="Martin F."/>
        </authorList>
    </citation>
    <scope>NUCLEOTIDE SEQUENCE [LARGE SCALE GENOMIC DNA]</scope>
    <source>
        <strain evidence="2">UH-Slu-Lm8-n1</strain>
    </source>
</reference>
<protein>
    <recommendedName>
        <fullName evidence="3">ATP-dependent DNA helicase</fullName>
    </recommendedName>
</protein>
<dbReference type="HOGENOM" id="CLU_134798_0_0_1"/>
<dbReference type="Gene3D" id="3.40.50.300">
    <property type="entry name" value="P-loop containing nucleotide triphosphate hydrolases"/>
    <property type="match status" value="1"/>
</dbReference>
<feature type="non-terminal residue" evidence="1">
    <location>
        <position position="1"/>
    </location>
</feature>
<dbReference type="SUPFAM" id="SSF52540">
    <property type="entry name" value="P-loop containing nucleoside triphosphate hydrolases"/>
    <property type="match status" value="1"/>
</dbReference>
<evidence type="ECO:0000313" key="2">
    <source>
        <dbReference type="Proteomes" id="UP000054485"/>
    </source>
</evidence>